<dbReference type="InterPro" id="IPR047641">
    <property type="entry name" value="ABC_transpr_MalK/UgpC-like"/>
</dbReference>
<dbReference type="InterPro" id="IPR015855">
    <property type="entry name" value="ABC_transpr_MalK-like"/>
</dbReference>
<feature type="domain" description="ABC transporter" evidence="8">
    <location>
        <begin position="6"/>
        <end position="254"/>
    </location>
</feature>
<dbReference type="Gene3D" id="2.40.50.140">
    <property type="entry name" value="Nucleic acid-binding proteins"/>
    <property type="match status" value="1"/>
</dbReference>
<reference evidence="9 10" key="1">
    <citation type="submission" date="2020-11" db="EMBL/GenBank/DDBJ databases">
        <title>Description of Pontivivens ytuae sp. nov. isolated from deep sea sediment of Mariana Trench.</title>
        <authorList>
            <person name="Wang Z."/>
            <person name="Sun Q.-L."/>
            <person name="Xu X.-D."/>
            <person name="Tang Y.-Z."/>
            <person name="Zhang J."/>
        </authorList>
    </citation>
    <scope>NUCLEOTIDE SEQUENCE [LARGE SCALE GENOMIC DNA]</scope>
    <source>
        <strain evidence="9 10">MT2928</strain>
    </source>
</reference>
<evidence type="ECO:0000259" key="8">
    <source>
        <dbReference type="PROSITE" id="PS50893"/>
    </source>
</evidence>
<protein>
    <submittedName>
        <fullName evidence="9">ABC transporter ATP-binding protein</fullName>
    </submittedName>
</protein>
<dbReference type="InterPro" id="IPR003439">
    <property type="entry name" value="ABC_transporter-like_ATP-bd"/>
</dbReference>
<evidence type="ECO:0000256" key="1">
    <source>
        <dbReference type="ARBA" id="ARBA00005417"/>
    </source>
</evidence>
<keyword evidence="4" id="KW-0547">Nucleotide-binding</keyword>
<dbReference type="InterPro" id="IPR013611">
    <property type="entry name" value="Transp-assoc_OB_typ2"/>
</dbReference>
<dbReference type="PANTHER" id="PTHR43875:SF15">
    <property type="entry name" value="TREHALOSE IMPORT ATP-BINDING PROTEIN SUGC"/>
    <property type="match status" value="1"/>
</dbReference>
<dbReference type="Pfam" id="PF08402">
    <property type="entry name" value="TOBE_2"/>
    <property type="match status" value="1"/>
</dbReference>
<evidence type="ECO:0000256" key="3">
    <source>
        <dbReference type="ARBA" id="ARBA00022475"/>
    </source>
</evidence>
<keyword evidence="10" id="KW-1185">Reference proteome</keyword>
<evidence type="ECO:0000256" key="5">
    <source>
        <dbReference type="ARBA" id="ARBA00022840"/>
    </source>
</evidence>
<dbReference type="GO" id="GO:0140359">
    <property type="term" value="F:ABC-type transporter activity"/>
    <property type="evidence" value="ECO:0007669"/>
    <property type="project" value="InterPro"/>
</dbReference>
<dbReference type="KEGG" id="poz:I0K15_03120"/>
<dbReference type="PANTHER" id="PTHR43875">
    <property type="entry name" value="MALTODEXTRIN IMPORT ATP-BINDING PROTEIN MSMX"/>
    <property type="match status" value="1"/>
</dbReference>
<keyword evidence="2" id="KW-0813">Transport</keyword>
<dbReference type="GO" id="GO:0016887">
    <property type="term" value="F:ATP hydrolysis activity"/>
    <property type="evidence" value="ECO:0007669"/>
    <property type="project" value="InterPro"/>
</dbReference>
<organism evidence="9 10">
    <name type="scientific">Pontivivens ytuae</name>
    <dbReference type="NCBI Taxonomy" id="2789856"/>
    <lineage>
        <taxon>Bacteria</taxon>
        <taxon>Pseudomonadati</taxon>
        <taxon>Pseudomonadota</taxon>
        <taxon>Alphaproteobacteria</taxon>
        <taxon>Rhodobacterales</taxon>
        <taxon>Paracoccaceae</taxon>
        <taxon>Pontivivens</taxon>
    </lineage>
</organism>
<comment type="similarity">
    <text evidence="1">Belongs to the ABC transporter superfamily.</text>
</comment>
<dbReference type="EMBL" id="CP064942">
    <property type="protein sequence ID" value="QPH54781.1"/>
    <property type="molecule type" value="Genomic_DNA"/>
</dbReference>
<keyword evidence="7" id="KW-0472">Membrane</keyword>
<dbReference type="InterPro" id="IPR027417">
    <property type="entry name" value="P-loop_NTPase"/>
</dbReference>
<accession>A0A7S9LT32</accession>
<dbReference type="GO" id="GO:0055052">
    <property type="term" value="C:ATP-binding cassette (ABC) transporter complex, substrate-binding subunit-containing"/>
    <property type="evidence" value="ECO:0007669"/>
    <property type="project" value="TreeGrafter"/>
</dbReference>
<gene>
    <name evidence="9" type="ORF">I0K15_03120</name>
</gene>
<name>A0A7S9LT32_9RHOB</name>
<dbReference type="Proteomes" id="UP000594800">
    <property type="component" value="Chromosome"/>
</dbReference>
<dbReference type="PROSITE" id="PS50893">
    <property type="entry name" value="ABC_TRANSPORTER_2"/>
    <property type="match status" value="1"/>
</dbReference>
<dbReference type="SMART" id="SM00382">
    <property type="entry name" value="AAA"/>
    <property type="match status" value="1"/>
</dbReference>
<dbReference type="SUPFAM" id="SSF52540">
    <property type="entry name" value="P-loop containing nucleoside triphosphate hydrolases"/>
    <property type="match status" value="1"/>
</dbReference>
<dbReference type="GO" id="GO:0005524">
    <property type="term" value="F:ATP binding"/>
    <property type="evidence" value="ECO:0007669"/>
    <property type="project" value="UniProtKB-KW"/>
</dbReference>
<evidence type="ECO:0000256" key="7">
    <source>
        <dbReference type="ARBA" id="ARBA00023136"/>
    </source>
</evidence>
<sequence>MRGQSVRLGGVSKSFGAKDVLDHLDLEVAAGEFLTLLGPSGCGKSTLLRLIAGLEEPSTGRIAIGERRVDDLPAKARSLAMVFQSYALYPHMSVFDNIAMPLVMRRMSFAQRFPVLGRAVPGSGSLRADIRRAVERTADILEIGHLLPRLPGALSGGQRQRVALGRALVAEPSVFLMDEPLSNLDVQLRMQMRTELAELHRRLGITFIYVTHDQTEAMTMSGQVAVMMDGALLQIGRPAEVYHQPKDLRVARFVGQYPINILPGDIDAEGRLSGPGITPFGRFSTRGPVTVGLRPEDVEVVNADAGTHAARVLHAEDHGGDVLYNLQLEDAPDIQLRARVDAKERRAQGAPAERLHLRFPAVALHIFGPDGQRLNVHSKQAPQLRSVGGTV</sequence>
<evidence type="ECO:0000313" key="10">
    <source>
        <dbReference type="Proteomes" id="UP000594800"/>
    </source>
</evidence>
<dbReference type="InterPro" id="IPR008995">
    <property type="entry name" value="Mo/tungstate-bd_C_term_dom"/>
</dbReference>
<dbReference type="AlphaFoldDB" id="A0A7S9LT32"/>
<dbReference type="InterPro" id="IPR017871">
    <property type="entry name" value="ABC_transporter-like_CS"/>
</dbReference>
<dbReference type="Gene3D" id="3.40.50.300">
    <property type="entry name" value="P-loop containing nucleotide triphosphate hydrolases"/>
    <property type="match status" value="1"/>
</dbReference>
<keyword evidence="6" id="KW-1278">Translocase</keyword>
<proteinExistence type="inferred from homology"/>
<dbReference type="InterPro" id="IPR003593">
    <property type="entry name" value="AAA+_ATPase"/>
</dbReference>
<dbReference type="Gene3D" id="2.40.50.100">
    <property type="match status" value="1"/>
</dbReference>
<evidence type="ECO:0000256" key="6">
    <source>
        <dbReference type="ARBA" id="ARBA00022967"/>
    </source>
</evidence>
<dbReference type="SUPFAM" id="SSF50331">
    <property type="entry name" value="MOP-like"/>
    <property type="match status" value="1"/>
</dbReference>
<keyword evidence="5 9" id="KW-0067">ATP-binding</keyword>
<evidence type="ECO:0000256" key="2">
    <source>
        <dbReference type="ARBA" id="ARBA00022448"/>
    </source>
</evidence>
<evidence type="ECO:0000313" key="9">
    <source>
        <dbReference type="EMBL" id="QPH54781.1"/>
    </source>
</evidence>
<keyword evidence="3" id="KW-1003">Cell membrane</keyword>
<evidence type="ECO:0000256" key="4">
    <source>
        <dbReference type="ARBA" id="ARBA00022741"/>
    </source>
</evidence>
<dbReference type="GO" id="GO:0008643">
    <property type="term" value="P:carbohydrate transport"/>
    <property type="evidence" value="ECO:0007669"/>
    <property type="project" value="InterPro"/>
</dbReference>
<dbReference type="CDD" id="cd03301">
    <property type="entry name" value="ABC_MalK_N"/>
    <property type="match status" value="1"/>
</dbReference>
<dbReference type="PROSITE" id="PS00211">
    <property type="entry name" value="ABC_TRANSPORTER_1"/>
    <property type="match status" value="1"/>
</dbReference>
<dbReference type="InterPro" id="IPR012340">
    <property type="entry name" value="NA-bd_OB-fold"/>
</dbReference>
<dbReference type="Pfam" id="PF00005">
    <property type="entry name" value="ABC_tran"/>
    <property type="match status" value="1"/>
</dbReference>
<dbReference type="FunFam" id="3.40.50.300:FF:000042">
    <property type="entry name" value="Maltose/maltodextrin ABC transporter, ATP-binding protein"/>
    <property type="match status" value="1"/>
</dbReference>